<evidence type="ECO:0000313" key="4">
    <source>
        <dbReference type="Proteomes" id="UP000430670"/>
    </source>
</evidence>
<name>A0A6I3SMW8_HELMO</name>
<evidence type="ECO:0000256" key="2">
    <source>
        <dbReference type="PIRSR" id="PIRSR600888-3"/>
    </source>
</evidence>
<reference evidence="3 4" key="1">
    <citation type="submission" date="2019-11" db="EMBL/GenBank/DDBJ databases">
        <title>Whole-genome sequence of a the green, strictly anaerobic photosynthetic bacterium Heliobacillus mobilis DSM 6151.</title>
        <authorList>
            <person name="Kyndt J.A."/>
            <person name="Meyer T.E."/>
        </authorList>
    </citation>
    <scope>NUCLEOTIDE SEQUENCE [LARGE SCALE GENOMIC DNA]</scope>
    <source>
        <strain evidence="3 4">DSM 6151</strain>
    </source>
</reference>
<evidence type="ECO:0000313" key="3">
    <source>
        <dbReference type="EMBL" id="MTV49677.1"/>
    </source>
</evidence>
<dbReference type="RefSeq" id="WP_155476774.1">
    <property type="nucleotide sequence ID" value="NZ_WNKU01000013.1"/>
</dbReference>
<dbReference type="PANTHER" id="PTHR21047:SF2">
    <property type="entry name" value="THYMIDINE DIPHOSPHO-4-KETO-RHAMNOSE 3,5-EPIMERASE"/>
    <property type="match status" value="1"/>
</dbReference>
<proteinExistence type="predicted"/>
<dbReference type="Gene3D" id="2.60.120.10">
    <property type="entry name" value="Jelly Rolls"/>
    <property type="match status" value="1"/>
</dbReference>
<organism evidence="3 4">
    <name type="scientific">Heliobacterium mobile</name>
    <name type="common">Heliobacillus mobilis</name>
    <dbReference type="NCBI Taxonomy" id="28064"/>
    <lineage>
        <taxon>Bacteria</taxon>
        <taxon>Bacillati</taxon>
        <taxon>Bacillota</taxon>
        <taxon>Clostridia</taxon>
        <taxon>Eubacteriales</taxon>
        <taxon>Heliobacteriaceae</taxon>
        <taxon>Heliobacterium</taxon>
    </lineage>
</organism>
<dbReference type="InterPro" id="IPR000888">
    <property type="entry name" value="RmlC-like"/>
</dbReference>
<dbReference type="PANTHER" id="PTHR21047">
    <property type="entry name" value="DTDP-6-DEOXY-D-GLUCOSE-3,5 EPIMERASE"/>
    <property type="match status" value="1"/>
</dbReference>
<accession>A0A6I3SMW8</accession>
<dbReference type="GO" id="GO:0005829">
    <property type="term" value="C:cytosol"/>
    <property type="evidence" value="ECO:0007669"/>
    <property type="project" value="TreeGrafter"/>
</dbReference>
<keyword evidence="4" id="KW-1185">Reference proteome</keyword>
<protein>
    <submittedName>
        <fullName evidence="3">dTDP-4-keto-6-deoxy-D-glucose epimerase</fullName>
    </submittedName>
</protein>
<dbReference type="CDD" id="cd00438">
    <property type="entry name" value="cupin_RmlC"/>
    <property type="match status" value="1"/>
</dbReference>
<dbReference type="GO" id="GO:0008830">
    <property type="term" value="F:dTDP-4-dehydrorhamnose 3,5-epimerase activity"/>
    <property type="evidence" value="ECO:0007669"/>
    <property type="project" value="InterPro"/>
</dbReference>
<dbReference type="SUPFAM" id="SSF51182">
    <property type="entry name" value="RmlC-like cupins"/>
    <property type="match status" value="1"/>
</dbReference>
<gene>
    <name evidence="3" type="ORF">GJ688_11895</name>
</gene>
<feature type="active site" description="Proton donor" evidence="1">
    <location>
        <position position="129"/>
    </location>
</feature>
<dbReference type="Proteomes" id="UP000430670">
    <property type="component" value="Unassembled WGS sequence"/>
</dbReference>
<dbReference type="AlphaFoldDB" id="A0A6I3SMW8"/>
<dbReference type="GO" id="GO:0000271">
    <property type="term" value="P:polysaccharide biosynthetic process"/>
    <property type="evidence" value="ECO:0007669"/>
    <property type="project" value="TreeGrafter"/>
</dbReference>
<sequence>MLAVEKTKLDGVLLIKPYTFEDFRGTYTETYNEKLYKENGIDIDFVQDDISVSSQGVLRGIHGDQNTWKLISCLHGKFYFVVVNCDEQSINFGKWQAFTLSASNYHQVLVPPKHGNAHLVLSEQAIFHYKQSTYYDPAGQFTYKWNDPKLNIWWPIKDPILSQRDEVGHRV</sequence>
<feature type="site" description="Participates in a stacking interaction with the thymidine ring of dTDP-4-oxo-6-deoxyglucose" evidence="2">
    <location>
        <position position="135"/>
    </location>
</feature>
<dbReference type="EMBL" id="WNKU01000013">
    <property type="protein sequence ID" value="MTV49677.1"/>
    <property type="molecule type" value="Genomic_DNA"/>
</dbReference>
<dbReference type="Pfam" id="PF00908">
    <property type="entry name" value="dTDP_sugar_isom"/>
    <property type="match status" value="1"/>
</dbReference>
<dbReference type="InterPro" id="IPR011051">
    <property type="entry name" value="RmlC_Cupin_sf"/>
</dbReference>
<feature type="active site" description="Proton acceptor" evidence="1">
    <location>
        <position position="62"/>
    </location>
</feature>
<comment type="caution">
    <text evidence="3">The sequence shown here is derived from an EMBL/GenBank/DDBJ whole genome shotgun (WGS) entry which is preliminary data.</text>
</comment>
<evidence type="ECO:0000256" key="1">
    <source>
        <dbReference type="PIRSR" id="PIRSR600888-1"/>
    </source>
</evidence>
<dbReference type="InterPro" id="IPR014710">
    <property type="entry name" value="RmlC-like_jellyroll"/>
</dbReference>
<dbReference type="OrthoDB" id="9800680at2"/>